<feature type="non-terminal residue" evidence="1">
    <location>
        <position position="1"/>
    </location>
</feature>
<dbReference type="OrthoDB" id="288590at2759"/>
<sequence>LIGFHETYREHFRTVGEQRQKLGGLIAKRIGIGNILLQRVFPPTRRPPPPDSL</sequence>
<evidence type="ECO:0000313" key="1">
    <source>
        <dbReference type="EMBL" id="KKZ61587.1"/>
    </source>
</evidence>
<dbReference type="Proteomes" id="UP000034164">
    <property type="component" value="Unassembled WGS sequence"/>
</dbReference>
<proteinExistence type="predicted"/>
<organism evidence="1 2">
    <name type="scientific">[Emmonsia] crescens</name>
    <dbReference type="NCBI Taxonomy" id="73230"/>
    <lineage>
        <taxon>Eukaryota</taxon>
        <taxon>Fungi</taxon>
        <taxon>Dikarya</taxon>
        <taxon>Ascomycota</taxon>
        <taxon>Pezizomycotina</taxon>
        <taxon>Eurotiomycetes</taxon>
        <taxon>Eurotiomycetidae</taxon>
        <taxon>Onygenales</taxon>
        <taxon>Ajellomycetaceae</taxon>
        <taxon>Emergomyces</taxon>
    </lineage>
</organism>
<dbReference type="AlphaFoldDB" id="A0A0G2HTV4"/>
<comment type="caution">
    <text evidence="1">The sequence shown here is derived from an EMBL/GenBank/DDBJ whole genome shotgun (WGS) entry which is preliminary data.</text>
</comment>
<name>A0A0G2HTV4_9EURO</name>
<reference evidence="2" key="1">
    <citation type="journal article" date="2015" name="PLoS Genet.">
        <title>The dynamic genome and transcriptome of the human fungal pathogen Blastomyces and close relative Emmonsia.</title>
        <authorList>
            <person name="Munoz J.F."/>
            <person name="Gauthier G.M."/>
            <person name="Desjardins C.A."/>
            <person name="Gallo J.E."/>
            <person name="Holder J."/>
            <person name="Sullivan T.D."/>
            <person name="Marty A.J."/>
            <person name="Carmen J.C."/>
            <person name="Chen Z."/>
            <person name="Ding L."/>
            <person name="Gujja S."/>
            <person name="Magrini V."/>
            <person name="Misas E."/>
            <person name="Mitreva M."/>
            <person name="Priest M."/>
            <person name="Saif S."/>
            <person name="Whiston E.A."/>
            <person name="Young S."/>
            <person name="Zeng Q."/>
            <person name="Goldman W.E."/>
            <person name="Mardis E.R."/>
            <person name="Taylor J.W."/>
            <person name="McEwen J.G."/>
            <person name="Clay O.K."/>
            <person name="Klein B.S."/>
            <person name="Cuomo C.A."/>
        </authorList>
    </citation>
    <scope>NUCLEOTIDE SEQUENCE [LARGE SCALE GENOMIC DNA]</scope>
    <source>
        <strain evidence="2">UAMH 3008</strain>
    </source>
</reference>
<accession>A0A0G2HTV4</accession>
<protein>
    <submittedName>
        <fullName evidence="1">Uncharacterized protein</fullName>
    </submittedName>
</protein>
<dbReference type="EMBL" id="LCZI01001269">
    <property type="protein sequence ID" value="KKZ61587.1"/>
    <property type="molecule type" value="Genomic_DNA"/>
</dbReference>
<gene>
    <name evidence="1" type="ORF">EMCG_00570</name>
</gene>
<evidence type="ECO:0000313" key="2">
    <source>
        <dbReference type="Proteomes" id="UP000034164"/>
    </source>
</evidence>
<dbReference type="VEuPathDB" id="FungiDB:EMCG_00570"/>